<comment type="caution">
    <text evidence="1">The sequence shown here is derived from an EMBL/GenBank/DDBJ whole genome shotgun (WGS) entry which is preliminary data.</text>
</comment>
<dbReference type="PANTHER" id="PTHR37625">
    <property type="entry name" value="OUTER MEMBRANE LIPOPROTEIN-RELATED"/>
    <property type="match status" value="1"/>
</dbReference>
<protein>
    <submittedName>
        <fullName evidence="1">Type VI secretion system lipoprotein TssJ</fullName>
    </submittedName>
</protein>
<evidence type="ECO:0000313" key="2">
    <source>
        <dbReference type="Proteomes" id="UP000295722"/>
    </source>
</evidence>
<dbReference type="EMBL" id="SMRP01000016">
    <property type="protein sequence ID" value="TDG20360.1"/>
    <property type="molecule type" value="Genomic_DNA"/>
</dbReference>
<dbReference type="Gene3D" id="2.60.40.4150">
    <property type="entry name" value="Type VI secretion system, lipoprotein SciN"/>
    <property type="match status" value="1"/>
</dbReference>
<dbReference type="Pfam" id="PF12790">
    <property type="entry name" value="T6SS-SciN"/>
    <property type="match status" value="1"/>
</dbReference>
<name>A0A4V2ZYH7_9BURK</name>
<reference evidence="1 2" key="1">
    <citation type="submission" date="2019-03" db="EMBL/GenBank/DDBJ databases">
        <title>Paraburkholderia sp. 4M-K11, isolated from subtropical forest soil.</title>
        <authorList>
            <person name="Gao Z.-H."/>
            <person name="Qiu L.-H."/>
        </authorList>
    </citation>
    <scope>NUCLEOTIDE SEQUENCE [LARGE SCALE GENOMIC DNA]</scope>
    <source>
        <strain evidence="1 2">4M-K11</strain>
    </source>
</reference>
<dbReference type="OrthoDB" id="7021080at2"/>
<dbReference type="InterPro" id="IPR017734">
    <property type="entry name" value="T6SS_SciN"/>
</dbReference>
<evidence type="ECO:0000313" key="1">
    <source>
        <dbReference type="EMBL" id="TDG20360.1"/>
    </source>
</evidence>
<keyword evidence="2" id="KW-1185">Reference proteome</keyword>
<dbReference type="NCBIfam" id="TIGR03352">
    <property type="entry name" value="VI_chp_3"/>
    <property type="match status" value="1"/>
</dbReference>
<accession>A0A4V2ZYH7</accession>
<gene>
    <name evidence="1" type="primary">tssJ</name>
    <name evidence="1" type="ORF">EYW47_26280</name>
</gene>
<dbReference type="Proteomes" id="UP000295722">
    <property type="component" value="Unassembled WGS sequence"/>
</dbReference>
<dbReference type="InterPro" id="IPR038706">
    <property type="entry name" value="Type_VI_SciN-like_sf"/>
</dbReference>
<dbReference type="PANTHER" id="PTHR37625:SF4">
    <property type="entry name" value="OUTER MEMBRANE LIPOPROTEIN"/>
    <property type="match status" value="1"/>
</dbReference>
<dbReference type="AlphaFoldDB" id="A0A4V2ZYH7"/>
<keyword evidence="1" id="KW-0449">Lipoprotein</keyword>
<organism evidence="1 2">
    <name type="scientific">Paraburkholderia silviterrae</name>
    <dbReference type="NCBI Taxonomy" id="2528715"/>
    <lineage>
        <taxon>Bacteria</taxon>
        <taxon>Pseudomonadati</taxon>
        <taxon>Pseudomonadota</taxon>
        <taxon>Betaproteobacteria</taxon>
        <taxon>Burkholderiales</taxon>
        <taxon>Burkholderiaceae</taxon>
        <taxon>Paraburkholderia</taxon>
    </lineage>
</organism>
<proteinExistence type="predicted"/>
<sequence>MFEQGNPMSRRLVAAVAFAVTPILLLSGCGAWQAVSDGTSSAFRFVFYRQVKVLNVDLAARDALNPDDAGRSTSVAVRVYQLRDRKLFDGASYNDLLKNDRNVLAQDLRDNMAAVLNPGASASLSQPMKADTQYVAIVVFYRNPGSGDGWKYVIGKKKLDADKPLKLELVDQLLLAGGESPGRPTK</sequence>